<dbReference type="InterPro" id="IPR027434">
    <property type="entry name" value="Homing_endonucl"/>
</dbReference>
<name>A0ABD5MQD3_9EURY</name>
<proteinExistence type="predicted"/>
<gene>
    <name evidence="2" type="ORF">ACFFOL_17920</name>
</gene>
<dbReference type="Proteomes" id="UP001589595">
    <property type="component" value="Unassembled WGS sequence"/>
</dbReference>
<protein>
    <submittedName>
        <fullName evidence="2">Cobalamin biosynthesis protein</fullName>
    </submittedName>
</protein>
<dbReference type="AlphaFoldDB" id="A0ABD5MQD3"/>
<dbReference type="InterPro" id="IPR058749">
    <property type="entry name" value="Homing_endonuclease-like"/>
</dbReference>
<evidence type="ECO:0000256" key="1">
    <source>
        <dbReference type="SAM" id="MobiDB-lite"/>
    </source>
</evidence>
<keyword evidence="3" id="KW-1185">Reference proteome</keyword>
<organism evidence="2 3">
    <name type="scientific">Halobaculum roseum</name>
    <dbReference type="NCBI Taxonomy" id="2175149"/>
    <lineage>
        <taxon>Archaea</taxon>
        <taxon>Methanobacteriati</taxon>
        <taxon>Methanobacteriota</taxon>
        <taxon>Stenosarchaea group</taxon>
        <taxon>Halobacteria</taxon>
        <taxon>Halobacteriales</taxon>
        <taxon>Haloferacaceae</taxon>
        <taxon>Halobaculum</taxon>
    </lineage>
</organism>
<dbReference type="RefSeq" id="WP_222923807.1">
    <property type="nucleotide sequence ID" value="NZ_CP082288.1"/>
</dbReference>
<feature type="region of interest" description="Disordered" evidence="1">
    <location>
        <begin position="222"/>
        <end position="254"/>
    </location>
</feature>
<comment type="caution">
    <text evidence="2">The sequence shown here is derived from an EMBL/GenBank/DDBJ whole genome shotgun (WGS) entry which is preliminary data.</text>
</comment>
<feature type="region of interest" description="Disordered" evidence="1">
    <location>
        <begin position="1"/>
        <end position="25"/>
    </location>
</feature>
<reference evidence="2" key="1">
    <citation type="submission" date="2024-09" db="EMBL/GenBank/DDBJ databases">
        <authorList>
            <person name="Sun Q."/>
        </authorList>
    </citation>
    <scope>NUCLEOTIDE SEQUENCE [LARGE SCALE GENOMIC DNA]</scope>
    <source>
        <strain evidence="2">JCM 31273</strain>
    </source>
</reference>
<dbReference type="Pfam" id="PF26411">
    <property type="entry name" value="LAGLIDADG_4"/>
    <property type="match status" value="1"/>
</dbReference>
<dbReference type="Gene3D" id="3.10.28.10">
    <property type="entry name" value="Homing endonucleases"/>
    <property type="match status" value="1"/>
</dbReference>
<accession>A0ABD5MQD3</accession>
<evidence type="ECO:0000313" key="2">
    <source>
        <dbReference type="EMBL" id="MFB9826050.1"/>
    </source>
</evidence>
<dbReference type="GeneID" id="67212816"/>
<sequence>MSDPVEVADSVEGEPPRPDPPDDLLRSTPATAYLWGRVAADGSVADGTVTIRAGDAAAADRIAALFGGADTDLTSEVTEREYAHNTDVTRTSDEYVVTAKTPAADRAAAAFGLPTAGDESGGYRFSALDDHRRQLLRGLVEGCGTVCYKSDANAVGISFVHDDEALLSTVRDHLDAAPVDAPYGDLNESSSGGYWFGVADEAGPELGEWLYEGSVESGLFAPQRRRKTRRSIERVRESSTAGGDEGVAGDGGGT</sequence>
<dbReference type="EMBL" id="JBHMAJ010000011">
    <property type="protein sequence ID" value="MFB9826050.1"/>
    <property type="molecule type" value="Genomic_DNA"/>
</dbReference>
<feature type="compositionally biased region" description="Basic and acidic residues" evidence="1">
    <location>
        <begin position="14"/>
        <end position="25"/>
    </location>
</feature>
<feature type="compositionally biased region" description="Gly residues" evidence="1">
    <location>
        <begin position="243"/>
        <end position="254"/>
    </location>
</feature>
<evidence type="ECO:0000313" key="3">
    <source>
        <dbReference type="Proteomes" id="UP001589595"/>
    </source>
</evidence>